<keyword evidence="3" id="KW-0238">DNA-binding</keyword>
<dbReference type="InterPro" id="IPR025166">
    <property type="entry name" value="Integrase_DNA_bind_dom"/>
</dbReference>
<dbReference type="GO" id="GO:0003677">
    <property type="term" value="F:DNA binding"/>
    <property type="evidence" value="ECO:0007669"/>
    <property type="project" value="UniProtKB-KW"/>
</dbReference>
<dbReference type="Proteomes" id="UP000321464">
    <property type="component" value="Unassembled WGS sequence"/>
</dbReference>
<protein>
    <submittedName>
        <fullName evidence="6">Integrase</fullName>
    </submittedName>
</protein>
<dbReference type="InterPro" id="IPR002104">
    <property type="entry name" value="Integrase_catalytic"/>
</dbReference>
<dbReference type="RefSeq" id="WP_246135289.1">
    <property type="nucleotide sequence ID" value="NZ_BJYR01000027.1"/>
</dbReference>
<evidence type="ECO:0000259" key="5">
    <source>
        <dbReference type="PROSITE" id="PS51898"/>
    </source>
</evidence>
<dbReference type="PANTHER" id="PTHR30629:SF2">
    <property type="entry name" value="PROPHAGE INTEGRASE INTS-RELATED"/>
    <property type="match status" value="1"/>
</dbReference>
<evidence type="ECO:0000256" key="4">
    <source>
        <dbReference type="ARBA" id="ARBA00023172"/>
    </source>
</evidence>
<organism evidence="6 7">
    <name type="scientific">Novosphingobium sediminis</name>
    <dbReference type="NCBI Taxonomy" id="707214"/>
    <lineage>
        <taxon>Bacteria</taxon>
        <taxon>Pseudomonadati</taxon>
        <taxon>Pseudomonadota</taxon>
        <taxon>Alphaproteobacteria</taxon>
        <taxon>Sphingomonadales</taxon>
        <taxon>Sphingomonadaceae</taxon>
        <taxon>Novosphingobium</taxon>
    </lineage>
</organism>
<dbReference type="InterPro" id="IPR010998">
    <property type="entry name" value="Integrase_recombinase_N"/>
</dbReference>
<dbReference type="EMBL" id="BJYR01000027">
    <property type="protein sequence ID" value="GEO01796.1"/>
    <property type="molecule type" value="Genomic_DNA"/>
</dbReference>
<keyword evidence="7" id="KW-1185">Reference proteome</keyword>
<dbReference type="Gene3D" id="3.30.160.390">
    <property type="entry name" value="Integrase, DNA-binding domain"/>
    <property type="match status" value="1"/>
</dbReference>
<dbReference type="InterPro" id="IPR038488">
    <property type="entry name" value="Integrase_DNA-bd_sf"/>
</dbReference>
<dbReference type="InterPro" id="IPR013762">
    <property type="entry name" value="Integrase-like_cat_sf"/>
</dbReference>
<keyword evidence="4" id="KW-0233">DNA recombination</keyword>
<comment type="caution">
    <text evidence="6">The sequence shown here is derived from an EMBL/GenBank/DDBJ whole genome shotgun (WGS) entry which is preliminary data.</text>
</comment>
<dbReference type="GO" id="GO:0015074">
    <property type="term" value="P:DNA integration"/>
    <property type="evidence" value="ECO:0007669"/>
    <property type="project" value="UniProtKB-KW"/>
</dbReference>
<evidence type="ECO:0000313" key="7">
    <source>
        <dbReference type="Proteomes" id="UP000321464"/>
    </source>
</evidence>
<sequence>MSRNGYSVPHEAELEPAFRTNLEAKSGVLNSAHVHLNGNVARRVVKDREFFWWDTELRGFGLRSYRSGRKCWFVQLRQRGKQKRITLGRPGNMNAEQARAAARTELAKAALDGLPAASVSARKSSGVIRFRDYAPQFWNDYSRHWKPSTRARSHGVIFGELVTTFGSLRVDAIRRADILRWRDSCAERGGAFNRSIPVMSAMMGYAEQLGLRPRGSNPCKGTPRYKRRAVERFLSAREFERLGNRLRAHEELFPLAVQAIRLIIYTGARRGEIETLRWEWIQPPRLMLPDSKTGPKIIYLNKQALAVIDAIPDRRETGLVFPAQRKPGAGINLNPAWAAIRKHAALPDVRLHDLRHSFASIAIAEGISLVVIGKLLGHALAETTERYAHLADEAISDAARRVSGSLARCLGLAA</sequence>
<evidence type="ECO:0000256" key="1">
    <source>
        <dbReference type="ARBA" id="ARBA00008857"/>
    </source>
</evidence>
<dbReference type="Pfam" id="PF13356">
    <property type="entry name" value="Arm-DNA-bind_3"/>
    <property type="match status" value="1"/>
</dbReference>
<dbReference type="GO" id="GO:0006310">
    <property type="term" value="P:DNA recombination"/>
    <property type="evidence" value="ECO:0007669"/>
    <property type="project" value="UniProtKB-KW"/>
</dbReference>
<accession>A0A512AQ15</accession>
<dbReference type="InterPro" id="IPR050808">
    <property type="entry name" value="Phage_Integrase"/>
</dbReference>
<dbReference type="CDD" id="cd00796">
    <property type="entry name" value="INT_Rci_Hp1_C"/>
    <property type="match status" value="1"/>
</dbReference>
<proteinExistence type="inferred from homology"/>
<evidence type="ECO:0000256" key="3">
    <source>
        <dbReference type="ARBA" id="ARBA00023125"/>
    </source>
</evidence>
<name>A0A512AQ15_9SPHN</name>
<evidence type="ECO:0000313" key="6">
    <source>
        <dbReference type="EMBL" id="GEO01796.1"/>
    </source>
</evidence>
<gene>
    <name evidence="6" type="ORF">NSE01_36280</name>
</gene>
<keyword evidence="2" id="KW-0229">DNA integration</keyword>
<dbReference type="PROSITE" id="PS51898">
    <property type="entry name" value="TYR_RECOMBINASE"/>
    <property type="match status" value="1"/>
</dbReference>
<dbReference type="SUPFAM" id="SSF56349">
    <property type="entry name" value="DNA breaking-rejoining enzymes"/>
    <property type="match status" value="1"/>
</dbReference>
<evidence type="ECO:0000256" key="2">
    <source>
        <dbReference type="ARBA" id="ARBA00022908"/>
    </source>
</evidence>
<comment type="similarity">
    <text evidence="1">Belongs to the 'phage' integrase family.</text>
</comment>
<dbReference type="InterPro" id="IPR011010">
    <property type="entry name" value="DNA_brk_join_enz"/>
</dbReference>
<dbReference type="Gene3D" id="1.10.150.130">
    <property type="match status" value="1"/>
</dbReference>
<feature type="domain" description="Tyr recombinase" evidence="5">
    <location>
        <begin position="229"/>
        <end position="400"/>
    </location>
</feature>
<reference evidence="6 7" key="1">
    <citation type="submission" date="2019-07" db="EMBL/GenBank/DDBJ databases">
        <title>Whole genome shotgun sequence of Novosphingobium sediminis NBRC 106119.</title>
        <authorList>
            <person name="Hosoyama A."/>
            <person name="Uohara A."/>
            <person name="Ohji S."/>
            <person name="Ichikawa N."/>
        </authorList>
    </citation>
    <scope>NUCLEOTIDE SEQUENCE [LARGE SCALE GENOMIC DNA]</scope>
    <source>
        <strain evidence="6 7">NBRC 106119</strain>
    </source>
</reference>
<dbReference type="PANTHER" id="PTHR30629">
    <property type="entry name" value="PROPHAGE INTEGRASE"/>
    <property type="match status" value="1"/>
</dbReference>
<dbReference type="Pfam" id="PF00589">
    <property type="entry name" value="Phage_integrase"/>
    <property type="match status" value="1"/>
</dbReference>
<dbReference type="Gene3D" id="1.10.443.10">
    <property type="entry name" value="Intergrase catalytic core"/>
    <property type="match status" value="1"/>
</dbReference>
<dbReference type="AlphaFoldDB" id="A0A512AQ15"/>